<sequence>MRFLLGSPAFGFRTEHTPSSRMESRQCILRRIERHSSRESPKSIRQAHCLIAGRLARERERDQAGKILQT</sequence>
<evidence type="ECO:0000313" key="1">
    <source>
        <dbReference type="EMBL" id="KAL0391611.1"/>
    </source>
</evidence>
<dbReference type="EMBL" id="JACGWN010000017">
    <property type="protein sequence ID" value="KAL0391611.1"/>
    <property type="molecule type" value="Genomic_DNA"/>
</dbReference>
<dbReference type="AlphaFoldDB" id="A0AAW2SGA3"/>
<comment type="caution">
    <text evidence="1">The sequence shown here is derived from an EMBL/GenBank/DDBJ whole genome shotgun (WGS) entry which is preliminary data.</text>
</comment>
<proteinExistence type="predicted"/>
<gene>
    <name evidence="1" type="ORF">Slati_4525300</name>
</gene>
<name>A0AAW2SGA3_9LAMI</name>
<organism evidence="1">
    <name type="scientific">Sesamum latifolium</name>
    <dbReference type="NCBI Taxonomy" id="2727402"/>
    <lineage>
        <taxon>Eukaryota</taxon>
        <taxon>Viridiplantae</taxon>
        <taxon>Streptophyta</taxon>
        <taxon>Embryophyta</taxon>
        <taxon>Tracheophyta</taxon>
        <taxon>Spermatophyta</taxon>
        <taxon>Magnoliopsida</taxon>
        <taxon>eudicotyledons</taxon>
        <taxon>Gunneridae</taxon>
        <taxon>Pentapetalae</taxon>
        <taxon>asterids</taxon>
        <taxon>lamiids</taxon>
        <taxon>Lamiales</taxon>
        <taxon>Pedaliaceae</taxon>
        <taxon>Sesamum</taxon>
    </lineage>
</organism>
<reference evidence="1" key="1">
    <citation type="submission" date="2020-06" db="EMBL/GenBank/DDBJ databases">
        <authorList>
            <person name="Li T."/>
            <person name="Hu X."/>
            <person name="Zhang T."/>
            <person name="Song X."/>
            <person name="Zhang H."/>
            <person name="Dai N."/>
            <person name="Sheng W."/>
            <person name="Hou X."/>
            <person name="Wei L."/>
        </authorList>
    </citation>
    <scope>NUCLEOTIDE SEQUENCE</scope>
    <source>
        <strain evidence="1">KEN1</strain>
        <tissue evidence="1">Leaf</tissue>
    </source>
</reference>
<accession>A0AAW2SGA3</accession>
<protein>
    <submittedName>
        <fullName evidence="1">Uncharacterized protein</fullName>
    </submittedName>
</protein>
<reference evidence="1" key="2">
    <citation type="journal article" date="2024" name="Plant">
        <title>Genomic evolution and insights into agronomic trait innovations of Sesamum species.</title>
        <authorList>
            <person name="Miao H."/>
            <person name="Wang L."/>
            <person name="Qu L."/>
            <person name="Liu H."/>
            <person name="Sun Y."/>
            <person name="Le M."/>
            <person name="Wang Q."/>
            <person name="Wei S."/>
            <person name="Zheng Y."/>
            <person name="Lin W."/>
            <person name="Duan Y."/>
            <person name="Cao H."/>
            <person name="Xiong S."/>
            <person name="Wang X."/>
            <person name="Wei L."/>
            <person name="Li C."/>
            <person name="Ma Q."/>
            <person name="Ju M."/>
            <person name="Zhao R."/>
            <person name="Li G."/>
            <person name="Mu C."/>
            <person name="Tian Q."/>
            <person name="Mei H."/>
            <person name="Zhang T."/>
            <person name="Gao T."/>
            <person name="Zhang H."/>
        </authorList>
    </citation>
    <scope>NUCLEOTIDE SEQUENCE</scope>
    <source>
        <strain evidence="1">KEN1</strain>
    </source>
</reference>